<dbReference type="Proteomes" id="UP000814128">
    <property type="component" value="Unassembled WGS sequence"/>
</dbReference>
<evidence type="ECO:0000313" key="2">
    <source>
        <dbReference type="Proteomes" id="UP000814128"/>
    </source>
</evidence>
<reference evidence="1" key="1">
    <citation type="submission" date="2021-02" db="EMBL/GenBank/DDBJ databases">
        <authorList>
            <consortium name="DOE Joint Genome Institute"/>
            <person name="Ahrendt S."/>
            <person name="Looney B.P."/>
            <person name="Miyauchi S."/>
            <person name="Morin E."/>
            <person name="Drula E."/>
            <person name="Courty P.E."/>
            <person name="Chicoki N."/>
            <person name="Fauchery L."/>
            <person name="Kohler A."/>
            <person name="Kuo A."/>
            <person name="Labutti K."/>
            <person name="Pangilinan J."/>
            <person name="Lipzen A."/>
            <person name="Riley R."/>
            <person name="Andreopoulos W."/>
            <person name="He G."/>
            <person name="Johnson J."/>
            <person name="Barry K.W."/>
            <person name="Grigoriev I.V."/>
            <person name="Nagy L."/>
            <person name="Hibbett D."/>
            <person name="Henrissat B."/>
            <person name="Matheny P.B."/>
            <person name="Labbe J."/>
            <person name="Martin F."/>
        </authorList>
    </citation>
    <scope>NUCLEOTIDE SEQUENCE</scope>
    <source>
        <strain evidence="1">EC-137</strain>
    </source>
</reference>
<reference evidence="1" key="2">
    <citation type="journal article" date="2022" name="New Phytol.">
        <title>Evolutionary transition to the ectomycorrhizal habit in the genomes of a hyperdiverse lineage of mushroom-forming fungi.</title>
        <authorList>
            <person name="Looney B."/>
            <person name="Miyauchi S."/>
            <person name="Morin E."/>
            <person name="Drula E."/>
            <person name="Courty P.E."/>
            <person name="Kohler A."/>
            <person name="Kuo A."/>
            <person name="LaButti K."/>
            <person name="Pangilinan J."/>
            <person name="Lipzen A."/>
            <person name="Riley R."/>
            <person name="Andreopoulos W."/>
            <person name="He G."/>
            <person name="Johnson J."/>
            <person name="Nolan M."/>
            <person name="Tritt A."/>
            <person name="Barry K.W."/>
            <person name="Grigoriev I.V."/>
            <person name="Nagy L.G."/>
            <person name="Hibbett D."/>
            <person name="Henrissat B."/>
            <person name="Matheny P.B."/>
            <person name="Labbe J."/>
            <person name="Martin F.M."/>
        </authorList>
    </citation>
    <scope>NUCLEOTIDE SEQUENCE</scope>
    <source>
        <strain evidence="1">EC-137</strain>
    </source>
</reference>
<accession>A0ACB8QZL3</accession>
<protein>
    <submittedName>
        <fullName evidence="1">Exocyst complex component Sec10-like protein</fullName>
    </submittedName>
</protein>
<sequence length="962" mass="107058">MDKFKALEPVRLYQQPLPALHKPNRPLPRPTGPLIGRLPQHLHLFILDFLPVPDYPAYARTCRTISWLAISEEIWGPRYKRLRVEELGLSPVLDLLEARAKGSREEQARAPPTLAVVDDEFGDFATANIAFSQPSSVDLFAPTAPDELGDFIGGSSLSFAPSTPVQSPIVTSRSQYIRVHNLLKPLTPALLHSPHQILSSLFSTSHDSLSEQAHILHLLFLFLSPDISPLRSLSTLLSGLRAAADRFDAALLTAFETADSRSDEEEMRHAAEASWEVWNASQHAAQPSSSSFGSSAEWEMGRVWAEKREIFYTVGEYNPRDNVTASGALDFDAMDAFMTFVLENLREHGSRAVRVFPLASRVLLAFADRIANEVVGEYITPLLTHARSLQNGALFLRATAACFREAWRMVDTIIAIAAAAGGDSVATKTQAEDVIYRMFEPNMDEYLDEEVETLKLTFDKTCKEWEQQVMTGSFTPHVAFNTLFQAANTIPAPQIDATLFASSSYKRSVLSSFTDVLLLPVTIVPRTVVATATTVSGAAVQGISMLDPRRWGAETLTSPSTDYEHYQRQGEANPVIWDGGDEDDILDEKADERTLASSASTSTKVGDGELKSRRTYDNLQLLLSLDTTLELIHAARDSLKRVETFDGYPGTYGLRVRETIEEVAAEMLLTLGSRHVKPGFELAIAQMRTYQPPTLSADASGEESETEKAVSTSVAPLVQFFELVHIGDMIQSIIQVYFDKELTPHIDATDFLNTVVREKKRFENLLDDSVAQGLNAGIEVLMNQVDHIILTLTPPRAYYPPEDAPLLLGPSRGCMEAISCLEEHIRLLKGNVNREVLEVFQTEVGVRLISILQKHIKRQIISLNGGFQVIADLNAYHAFISKLKIPTLTADFANLKMLGHVYVVEDAKDLAQIVRDVTRYGGAYRPEDIYEFVQRRSDWKKIEKVVDKTMYNLNLREDCVVC</sequence>
<name>A0ACB8QZL3_9AGAM</name>
<organism evidence="1 2">
    <name type="scientific">Vararia minispora EC-137</name>
    <dbReference type="NCBI Taxonomy" id="1314806"/>
    <lineage>
        <taxon>Eukaryota</taxon>
        <taxon>Fungi</taxon>
        <taxon>Dikarya</taxon>
        <taxon>Basidiomycota</taxon>
        <taxon>Agaricomycotina</taxon>
        <taxon>Agaricomycetes</taxon>
        <taxon>Russulales</taxon>
        <taxon>Lachnocladiaceae</taxon>
        <taxon>Vararia</taxon>
    </lineage>
</organism>
<proteinExistence type="predicted"/>
<keyword evidence="2" id="KW-1185">Reference proteome</keyword>
<gene>
    <name evidence="1" type="ORF">K488DRAFT_81500</name>
</gene>
<dbReference type="EMBL" id="MU273466">
    <property type="protein sequence ID" value="KAI0036998.1"/>
    <property type="molecule type" value="Genomic_DNA"/>
</dbReference>
<evidence type="ECO:0000313" key="1">
    <source>
        <dbReference type="EMBL" id="KAI0036998.1"/>
    </source>
</evidence>
<comment type="caution">
    <text evidence="1">The sequence shown here is derived from an EMBL/GenBank/DDBJ whole genome shotgun (WGS) entry which is preliminary data.</text>
</comment>